<dbReference type="PANTHER" id="PTHR33198:SF19">
    <property type="entry name" value="CCHC-TYPE DOMAIN-CONTAINING PROTEIN"/>
    <property type="match status" value="1"/>
</dbReference>
<keyword evidence="5" id="KW-1185">Reference proteome</keyword>
<evidence type="ECO:0000313" key="5">
    <source>
        <dbReference type="Proteomes" id="UP001529510"/>
    </source>
</evidence>
<dbReference type="Gene3D" id="4.10.60.10">
    <property type="entry name" value="Zinc finger, CCHC-type"/>
    <property type="match status" value="1"/>
</dbReference>
<feature type="compositionally biased region" description="Basic and acidic residues" evidence="2">
    <location>
        <begin position="190"/>
        <end position="199"/>
    </location>
</feature>
<protein>
    <recommendedName>
        <fullName evidence="3">CCHC-type domain-containing protein</fullName>
    </recommendedName>
</protein>
<dbReference type="InterPro" id="IPR036875">
    <property type="entry name" value="Znf_CCHC_sf"/>
</dbReference>
<feature type="non-terminal residue" evidence="4">
    <location>
        <position position="1"/>
    </location>
</feature>
<dbReference type="AlphaFoldDB" id="A0ABD0N008"/>
<dbReference type="SMART" id="SM00343">
    <property type="entry name" value="ZnF_C2HC"/>
    <property type="match status" value="2"/>
</dbReference>
<comment type="caution">
    <text evidence="4">The sequence shown here is derived from an EMBL/GenBank/DDBJ whole genome shotgun (WGS) entry which is preliminary data.</text>
</comment>
<name>A0ABD0N008_CIRMR</name>
<evidence type="ECO:0000256" key="1">
    <source>
        <dbReference type="PROSITE-ProRule" id="PRU00047"/>
    </source>
</evidence>
<dbReference type="PROSITE" id="PS50158">
    <property type="entry name" value="ZF_CCHC"/>
    <property type="match status" value="1"/>
</dbReference>
<keyword evidence="1" id="KW-0863">Zinc-finger</keyword>
<organism evidence="4 5">
    <name type="scientific">Cirrhinus mrigala</name>
    <name type="common">Mrigala</name>
    <dbReference type="NCBI Taxonomy" id="683832"/>
    <lineage>
        <taxon>Eukaryota</taxon>
        <taxon>Metazoa</taxon>
        <taxon>Chordata</taxon>
        <taxon>Craniata</taxon>
        <taxon>Vertebrata</taxon>
        <taxon>Euteleostomi</taxon>
        <taxon>Actinopterygii</taxon>
        <taxon>Neopterygii</taxon>
        <taxon>Teleostei</taxon>
        <taxon>Ostariophysi</taxon>
        <taxon>Cypriniformes</taxon>
        <taxon>Cyprinidae</taxon>
        <taxon>Labeoninae</taxon>
        <taxon>Labeonini</taxon>
        <taxon>Cirrhinus</taxon>
    </lineage>
</organism>
<sequence>NVGRLMQFLVANKIESERRRAVFLSVIGPKAFALLRDLIAPRKKPGESFGDYIASLKGLACTCDFAGSLEEQLRDQFVCGINNQELRRKLLKAASDDGLTWARMLEIRNSFECTTSGMQSMQKGPPSSYLRTDHVGLPGLRGESRNHSGRDCYRCLGKGHGPNDCKFKEFQCHGCGKAGHLERACKNKRADLKSSEQHRSTGKTPARYLPSRSRAEVNFVDKREDLVLGIADSPAVDAGERTDLRLQTLTTDFQGM</sequence>
<keyword evidence="1" id="KW-0862">Zinc</keyword>
<keyword evidence="1" id="KW-0479">Metal-binding</keyword>
<accession>A0ABD0N008</accession>
<dbReference type="Proteomes" id="UP001529510">
    <property type="component" value="Unassembled WGS sequence"/>
</dbReference>
<dbReference type="SUPFAM" id="SSF57756">
    <property type="entry name" value="Retrovirus zinc finger-like domains"/>
    <property type="match status" value="1"/>
</dbReference>
<reference evidence="4 5" key="1">
    <citation type="submission" date="2024-05" db="EMBL/GenBank/DDBJ databases">
        <title>Genome sequencing and assembly of Indian major carp, Cirrhinus mrigala (Hamilton, 1822).</title>
        <authorList>
            <person name="Mohindra V."/>
            <person name="Chowdhury L.M."/>
            <person name="Lal K."/>
            <person name="Jena J.K."/>
        </authorList>
    </citation>
    <scope>NUCLEOTIDE SEQUENCE [LARGE SCALE GENOMIC DNA]</scope>
    <source>
        <strain evidence="4">CM1030</strain>
        <tissue evidence="4">Blood</tissue>
    </source>
</reference>
<evidence type="ECO:0000259" key="3">
    <source>
        <dbReference type="PROSITE" id="PS50158"/>
    </source>
</evidence>
<proteinExistence type="predicted"/>
<feature type="region of interest" description="Disordered" evidence="2">
    <location>
        <begin position="190"/>
        <end position="209"/>
    </location>
</feature>
<dbReference type="EMBL" id="JAMKFB020000044">
    <property type="protein sequence ID" value="KAL0154171.1"/>
    <property type="molecule type" value="Genomic_DNA"/>
</dbReference>
<evidence type="ECO:0000256" key="2">
    <source>
        <dbReference type="SAM" id="MobiDB-lite"/>
    </source>
</evidence>
<dbReference type="InterPro" id="IPR001878">
    <property type="entry name" value="Znf_CCHC"/>
</dbReference>
<evidence type="ECO:0000313" key="4">
    <source>
        <dbReference type="EMBL" id="KAL0154171.1"/>
    </source>
</evidence>
<gene>
    <name evidence="4" type="ORF">M9458_050529</name>
</gene>
<dbReference type="GO" id="GO:0008270">
    <property type="term" value="F:zinc ion binding"/>
    <property type="evidence" value="ECO:0007669"/>
    <property type="project" value="UniProtKB-KW"/>
</dbReference>
<dbReference type="PANTHER" id="PTHR33198">
    <property type="entry name" value="ANK_REP_REGION DOMAIN-CONTAINING PROTEIN-RELATED"/>
    <property type="match status" value="1"/>
</dbReference>
<feature type="domain" description="CCHC-type" evidence="3">
    <location>
        <begin position="172"/>
        <end position="187"/>
    </location>
</feature>